<dbReference type="OrthoDB" id="429183at2759"/>
<dbReference type="PANTHER" id="PTHR38483:SF1">
    <property type="entry name" value="ION TRANSPORT DOMAIN-CONTAINING PROTEIN"/>
    <property type="match status" value="1"/>
</dbReference>
<dbReference type="Gene3D" id="1.20.120.350">
    <property type="entry name" value="Voltage-gated potassium channels. Chain C"/>
    <property type="match status" value="1"/>
</dbReference>
<dbReference type="AlphaFoldDB" id="J4GC27"/>
<evidence type="ECO:0000313" key="8">
    <source>
        <dbReference type="EMBL" id="CCM04448.1"/>
    </source>
</evidence>
<dbReference type="EMBL" id="HE797157">
    <property type="protein sequence ID" value="CCM04448.1"/>
    <property type="molecule type" value="Genomic_DNA"/>
</dbReference>
<protein>
    <recommendedName>
        <fullName evidence="7">Ion transport domain-containing protein</fullName>
    </recommendedName>
</protein>
<keyword evidence="9" id="KW-1185">Reference proteome</keyword>
<feature type="domain" description="Ion transport" evidence="7">
    <location>
        <begin position="56"/>
        <end position="138"/>
    </location>
</feature>
<gene>
    <name evidence="8" type="ORF">FIBRA_06628</name>
</gene>
<dbReference type="InParanoid" id="J4GC27"/>
<keyword evidence="4 6" id="KW-0472">Membrane</keyword>
<dbReference type="InterPro" id="IPR027359">
    <property type="entry name" value="Volt_channel_dom_sf"/>
</dbReference>
<dbReference type="PANTHER" id="PTHR38483">
    <property type="entry name" value="CHROMOSOME 1, WHOLE GENOME SHOTGUN SEQUENCE"/>
    <property type="match status" value="1"/>
</dbReference>
<dbReference type="HOGENOM" id="CLU_086440_1_0_1"/>
<keyword evidence="2 6" id="KW-0812">Transmembrane</keyword>
<name>J4GC27_9APHY</name>
<feature type="transmembrane region" description="Helical" evidence="6">
    <location>
        <begin position="115"/>
        <end position="135"/>
    </location>
</feature>
<dbReference type="GO" id="GO:0005216">
    <property type="term" value="F:monoatomic ion channel activity"/>
    <property type="evidence" value="ECO:0007669"/>
    <property type="project" value="InterPro"/>
</dbReference>
<dbReference type="GO" id="GO:0016020">
    <property type="term" value="C:membrane"/>
    <property type="evidence" value="ECO:0007669"/>
    <property type="project" value="UniProtKB-SubCell"/>
</dbReference>
<evidence type="ECO:0000256" key="5">
    <source>
        <dbReference type="SAM" id="MobiDB-lite"/>
    </source>
</evidence>
<dbReference type="InterPro" id="IPR005821">
    <property type="entry name" value="Ion_trans_dom"/>
</dbReference>
<sequence>MSSPQPGDVENAGVEHAYDTQFLSDSVPTRSIYSMTREEITKGLANRFVHSRAYIILYLAMAALSVTTVALSLVNGCPTLPFYILELIINGAMILEVSVRFVAFGRQFWTSIFNVMDLVLTIFCVITLLVIFFAGCGSTSKEEELLDTLLLVARNVLQFGRSGQSIFSRPKPIDLSANRRRGYTLDIDMEDEEVDDELGRPLIRDAIVFDADDSSSASRVLSSSQSQATKVAQGRDEDVWADLG</sequence>
<feature type="transmembrane region" description="Helical" evidence="6">
    <location>
        <begin position="55"/>
        <end position="74"/>
    </location>
</feature>
<dbReference type="GeneID" id="24099359"/>
<evidence type="ECO:0000256" key="1">
    <source>
        <dbReference type="ARBA" id="ARBA00004141"/>
    </source>
</evidence>
<comment type="subcellular location">
    <subcellularLocation>
        <location evidence="1">Membrane</location>
        <topology evidence="1">Multi-pass membrane protein</topology>
    </subcellularLocation>
</comment>
<feature type="compositionally biased region" description="Low complexity" evidence="5">
    <location>
        <begin position="219"/>
        <end position="228"/>
    </location>
</feature>
<feature type="region of interest" description="Disordered" evidence="5">
    <location>
        <begin position="219"/>
        <end position="244"/>
    </location>
</feature>
<organism evidence="8 9">
    <name type="scientific">Fibroporia radiculosa</name>
    <dbReference type="NCBI Taxonomy" id="599839"/>
    <lineage>
        <taxon>Eukaryota</taxon>
        <taxon>Fungi</taxon>
        <taxon>Dikarya</taxon>
        <taxon>Basidiomycota</taxon>
        <taxon>Agaricomycotina</taxon>
        <taxon>Agaricomycetes</taxon>
        <taxon>Polyporales</taxon>
        <taxon>Fibroporiaceae</taxon>
        <taxon>Fibroporia</taxon>
    </lineage>
</organism>
<evidence type="ECO:0000256" key="3">
    <source>
        <dbReference type="ARBA" id="ARBA00022989"/>
    </source>
</evidence>
<accession>J4GC27</accession>
<dbReference type="STRING" id="599839.J4GC27"/>
<dbReference type="RefSeq" id="XP_012183731.1">
    <property type="nucleotide sequence ID" value="XM_012328341.1"/>
</dbReference>
<evidence type="ECO:0000256" key="6">
    <source>
        <dbReference type="SAM" id="Phobius"/>
    </source>
</evidence>
<evidence type="ECO:0000259" key="7">
    <source>
        <dbReference type="Pfam" id="PF00520"/>
    </source>
</evidence>
<evidence type="ECO:0000256" key="4">
    <source>
        <dbReference type="ARBA" id="ARBA00023136"/>
    </source>
</evidence>
<keyword evidence="3 6" id="KW-1133">Transmembrane helix</keyword>
<feature type="transmembrane region" description="Helical" evidence="6">
    <location>
        <begin position="80"/>
        <end position="103"/>
    </location>
</feature>
<dbReference type="Proteomes" id="UP000006352">
    <property type="component" value="Unassembled WGS sequence"/>
</dbReference>
<proteinExistence type="predicted"/>
<evidence type="ECO:0000313" key="9">
    <source>
        <dbReference type="Proteomes" id="UP000006352"/>
    </source>
</evidence>
<evidence type="ECO:0000256" key="2">
    <source>
        <dbReference type="ARBA" id="ARBA00022692"/>
    </source>
</evidence>
<dbReference type="Pfam" id="PF00520">
    <property type="entry name" value="Ion_trans"/>
    <property type="match status" value="1"/>
</dbReference>
<reference evidence="8 9" key="1">
    <citation type="journal article" date="2012" name="Appl. Environ. Microbiol.">
        <title>Short-read sequencing for genomic analysis of the brown rot fungus Fibroporia radiculosa.</title>
        <authorList>
            <person name="Tang J.D."/>
            <person name="Perkins A.D."/>
            <person name="Sonstegard T.S."/>
            <person name="Schroeder S.G."/>
            <person name="Burgess S.C."/>
            <person name="Diehl S.V."/>
        </authorList>
    </citation>
    <scope>NUCLEOTIDE SEQUENCE [LARGE SCALE GENOMIC DNA]</scope>
    <source>
        <strain evidence="8 9">TFFH 294</strain>
    </source>
</reference>